<dbReference type="InterPro" id="IPR036979">
    <property type="entry name" value="CM_dom_sf"/>
</dbReference>
<dbReference type="GO" id="GO:0046417">
    <property type="term" value="P:chorismate metabolic process"/>
    <property type="evidence" value="ECO:0007669"/>
    <property type="project" value="InterPro"/>
</dbReference>
<comment type="caution">
    <text evidence="2">The sequence shown here is derived from an EMBL/GenBank/DDBJ whole genome shotgun (WGS) entry which is preliminary data.</text>
</comment>
<gene>
    <name evidence="2" type="ORF">GCM10011578_019500</name>
</gene>
<proteinExistence type="predicted"/>
<dbReference type="RefSeq" id="WP_189262183.1">
    <property type="nucleotide sequence ID" value="NZ_BMML01000003.1"/>
</dbReference>
<dbReference type="EMBL" id="BMML01000003">
    <property type="protein sequence ID" value="GGM98566.1"/>
    <property type="molecule type" value="Genomic_DNA"/>
</dbReference>
<keyword evidence="3" id="KW-1185">Reference proteome</keyword>
<protein>
    <recommendedName>
        <fullName evidence="4">Chorismate mutase</fullName>
    </recommendedName>
</protein>
<dbReference type="Proteomes" id="UP000653411">
    <property type="component" value="Unassembled WGS sequence"/>
</dbReference>
<sequence>MPFSSSAGDRTDLVVELDRLDRDVIALLKRRVEMAMAMDATSSPTAVDEHESRAMDLYRGEFGGPGELLARAVLNLCGIKRRPPQQFRHSLLPRMTSAGHPDATHE</sequence>
<reference evidence="2" key="2">
    <citation type="submission" date="2020-09" db="EMBL/GenBank/DDBJ databases">
        <authorList>
            <person name="Sun Q."/>
            <person name="Zhou Y."/>
        </authorList>
    </citation>
    <scope>NUCLEOTIDE SEQUENCE</scope>
    <source>
        <strain evidence="2">CGMCC 4.7110</strain>
    </source>
</reference>
<accession>A0A918CQ71</accession>
<dbReference type="Gene3D" id="1.20.59.10">
    <property type="entry name" value="Chorismate mutase"/>
    <property type="match status" value="1"/>
</dbReference>
<evidence type="ECO:0008006" key="4">
    <source>
        <dbReference type="Google" id="ProtNLM"/>
    </source>
</evidence>
<organism evidence="2 3">
    <name type="scientific">Streptomyces fuscichromogenes</name>
    <dbReference type="NCBI Taxonomy" id="1324013"/>
    <lineage>
        <taxon>Bacteria</taxon>
        <taxon>Bacillati</taxon>
        <taxon>Actinomycetota</taxon>
        <taxon>Actinomycetes</taxon>
        <taxon>Kitasatosporales</taxon>
        <taxon>Streptomycetaceae</taxon>
        <taxon>Streptomyces</taxon>
    </lineage>
</organism>
<reference evidence="2" key="1">
    <citation type="journal article" date="2014" name="Int. J. Syst. Evol. Microbiol.">
        <title>Complete genome sequence of Corynebacterium casei LMG S-19264T (=DSM 44701T), isolated from a smear-ripened cheese.</title>
        <authorList>
            <consortium name="US DOE Joint Genome Institute (JGI-PGF)"/>
            <person name="Walter F."/>
            <person name="Albersmeier A."/>
            <person name="Kalinowski J."/>
            <person name="Ruckert C."/>
        </authorList>
    </citation>
    <scope>NUCLEOTIDE SEQUENCE</scope>
    <source>
        <strain evidence="2">CGMCC 4.7110</strain>
    </source>
</reference>
<feature type="region of interest" description="Disordered" evidence="1">
    <location>
        <begin position="87"/>
        <end position="106"/>
    </location>
</feature>
<evidence type="ECO:0000313" key="2">
    <source>
        <dbReference type="EMBL" id="GGM98566.1"/>
    </source>
</evidence>
<name>A0A918CQ71_9ACTN</name>
<dbReference type="AlphaFoldDB" id="A0A918CQ71"/>
<evidence type="ECO:0000313" key="3">
    <source>
        <dbReference type="Proteomes" id="UP000653411"/>
    </source>
</evidence>
<evidence type="ECO:0000256" key="1">
    <source>
        <dbReference type="SAM" id="MobiDB-lite"/>
    </source>
</evidence>